<dbReference type="Proteomes" id="UP000182977">
    <property type="component" value="Chromosome I"/>
</dbReference>
<dbReference type="STRING" id="419479.SAMN04488563_6457"/>
<feature type="compositionally biased region" description="Acidic residues" evidence="1">
    <location>
        <begin position="103"/>
        <end position="117"/>
    </location>
</feature>
<name>A0A1H2LPA3_9ACTN</name>
<dbReference type="EMBL" id="LT629791">
    <property type="protein sequence ID" value="SDU82759.1"/>
    <property type="molecule type" value="Genomic_DNA"/>
</dbReference>
<protein>
    <submittedName>
        <fullName evidence="3">Uncharacterized protein</fullName>
    </submittedName>
</protein>
<evidence type="ECO:0000256" key="1">
    <source>
        <dbReference type="SAM" id="MobiDB-lite"/>
    </source>
</evidence>
<feature type="compositionally biased region" description="Acidic residues" evidence="1">
    <location>
        <begin position="62"/>
        <end position="74"/>
    </location>
</feature>
<keyword evidence="2" id="KW-0812">Transmembrane</keyword>
<feature type="region of interest" description="Disordered" evidence="1">
    <location>
        <begin position="47"/>
        <end position="74"/>
    </location>
</feature>
<feature type="compositionally biased region" description="Pro residues" evidence="1">
    <location>
        <begin position="1"/>
        <end position="16"/>
    </location>
</feature>
<dbReference type="OrthoDB" id="5191875at2"/>
<keyword evidence="2" id="KW-1133">Transmembrane helix</keyword>
<gene>
    <name evidence="3" type="ORF">SAMN04488563_6457</name>
</gene>
<dbReference type="InterPro" id="IPR047676">
    <property type="entry name" value="FxLYD_dom"/>
</dbReference>
<evidence type="ECO:0000256" key="2">
    <source>
        <dbReference type="SAM" id="Phobius"/>
    </source>
</evidence>
<organism evidence="3 4">
    <name type="scientific">Jiangella alkaliphila</name>
    <dbReference type="NCBI Taxonomy" id="419479"/>
    <lineage>
        <taxon>Bacteria</taxon>
        <taxon>Bacillati</taxon>
        <taxon>Actinomycetota</taxon>
        <taxon>Actinomycetes</taxon>
        <taxon>Jiangellales</taxon>
        <taxon>Jiangellaceae</taxon>
        <taxon>Jiangella</taxon>
    </lineage>
</organism>
<keyword evidence="2" id="KW-0472">Membrane</keyword>
<feature type="region of interest" description="Disordered" evidence="1">
    <location>
        <begin position="1"/>
        <end position="20"/>
    </location>
</feature>
<sequence length="220" mass="23998">MSFQPLPPAPPPPPPPVERRRRGWVWPLVAVLALIAGGGAGVAVGMAIDDDESDPVAQETSAPDETEGGDSDELEQLRERLEAVEQQRDDLKQRLDEARAELDERETEPPAEEEPLESEPTPFEGEFTDGVFTFTDVQVLRDFAGDFEVRATVTNTGDETVDFASWTATVLYEGEQVSTLTTTATELAAGDSVDAQFIGFDDYGDWDAVEFAVDSDTDQT</sequence>
<evidence type="ECO:0000313" key="3">
    <source>
        <dbReference type="EMBL" id="SDU82759.1"/>
    </source>
</evidence>
<reference evidence="4" key="1">
    <citation type="submission" date="2016-10" db="EMBL/GenBank/DDBJ databases">
        <authorList>
            <person name="Varghese N."/>
            <person name="Submissions S."/>
        </authorList>
    </citation>
    <scope>NUCLEOTIDE SEQUENCE [LARGE SCALE GENOMIC DNA]</scope>
    <source>
        <strain evidence="4">DSM 45079</strain>
    </source>
</reference>
<accession>A0A1H2LPA3</accession>
<proteinExistence type="predicted"/>
<dbReference type="RefSeq" id="WP_046768677.1">
    <property type="nucleotide sequence ID" value="NZ_KQ061227.1"/>
</dbReference>
<evidence type="ECO:0000313" key="4">
    <source>
        <dbReference type="Proteomes" id="UP000182977"/>
    </source>
</evidence>
<feature type="region of interest" description="Disordered" evidence="1">
    <location>
        <begin position="100"/>
        <end position="125"/>
    </location>
</feature>
<feature type="transmembrane region" description="Helical" evidence="2">
    <location>
        <begin position="24"/>
        <end position="48"/>
    </location>
</feature>
<keyword evidence="4" id="KW-1185">Reference proteome</keyword>
<dbReference type="CDD" id="cd14686">
    <property type="entry name" value="bZIP"/>
    <property type="match status" value="1"/>
</dbReference>
<dbReference type="AlphaFoldDB" id="A0A1H2LPA3"/>
<dbReference type="NCBIfam" id="NF038353">
    <property type="entry name" value="FxLYD_dom"/>
    <property type="match status" value="1"/>
</dbReference>